<evidence type="ECO:0000313" key="2">
    <source>
        <dbReference type="EMBL" id="SMP64738.1"/>
    </source>
</evidence>
<feature type="region of interest" description="Disordered" evidence="1">
    <location>
        <begin position="107"/>
        <end position="150"/>
    </location>
</feature>
<accession>A0AA45WXP1</accession>
<reference evidence="2" key="1">
    <citation type="submission" date="2017-05" db="EMBL/GenBank/DDBJ databases">
        <authorList>
            <person name="Varghese N."/>
            <person name="Submissions S."/>
        </authorList>
    </citation>
    <scope>NUCLEOTIDE SEQUENCE</scope>
    <source>
        <strain evidence="2">Su22</strain>
    </source>
</reference>
<dbReference type="EMBL" id="FXUF01000012">
    <property type="protein sequence ID" value="SMP64738.1"/>
    <property type="molecule type" value="Genomic_DNA"/>
</dbReference>
<dbReference type="Proteomes" id="UP001158066">
    <property type="component" value="Unassembled WGS sequence"/>
</dbReference>
<gene>
    <name evidence="2" type="ORF">SAMN06296020_1122</name>
</gene>
<dbReference type="AntiFam" id="ANF00272">
    <property type="entry name" value="Translation of CRISPR region"/>
</dbReference>
<feature type="compositionally biased region" description="Basic and acidic residues" evidence="1">
    <location>
        <begin position="141"/>
        <end position="150"/>
    </location>
</feature>
<feature type="compositionally biased region" description="Polar residues" evidence="1">
    <location>
        <begin position="126"/>
        <end position="139"/>
    </location>
</feature>
<protein>
    <submittedName>
        <fullName evidence="2">Uncharacterized protein</fullName>
    </submittedName>
</protein>
<proteinExistence type="predicted"/>
<organism evidence="2 3">
    <name type="scientific">Anoxynatronum buryatiense</name>
    <dbReference type="NCBI Taxonomy" id="489973"/>
    <lineage>
        <taxon>Bacteria</taxon>
        <taxon>Bacillati</taxon>
        <taxon>Bacillota</taxon>
        <taxon>Clostridia</taxon>
        <taxon>Eubacteriales</taxon>
        <taxon>Clostridiaceae</taxon>
        <taxon>Anoxynatronum</taxon>
    </lineage>
</organism>
<sequence>MFQSTLPHGERLAWSRRSKIPPGFQSTLPHGERRQEQWWKVCILTFQSTLPHGERHNHRQSGRGFCGVSIHAPARGATCLELCSDTLDTVSIHAPARGATLALHQTRCRPVRFNPRSRTGSDKRPSSSSRGYGRFQSTLPHGERPVHQQA</sequence>
<name>A0AA45WXP1_9CLOT</name>
<evidence type="ECO:0000256" key="1">
    <source>
        <dbReference type="SAM" id="MobiDB-lite"/>
    </source>
</evidence>
<evidence type="ECO:0000313" key="3">
    <source>
        <dbReference type="Proteomes" id="UP001158066"/>
    </source>
</evidence>
<dbReference type="AntiFam" id="ANF00008">
    <property type="entry name" value="Translation of CRISPR region"/>
</dbReference>
<keyword evidence="3" id="KW-1185">Reference proteome</keyword>
<comment type="caution">
    <text evidence="2">The sequence shown here is derived from an EMBL/GenBank/DDBJ whole genome shotgun (WGS) entry which is preliminary data.</text>
</comment>
<dbReference type="AlphaFoldDB" id="A0AA45WXP1"/>